<proteinExistence type="predicted"/>
<organism evidence="3 4">
    <name type="scientific">Alteromonas aquimaris</name>
    <dbReference type="NCBI Taxonomy" id="2998417"/>
    <lineage>
        <taxon>Bacteria</taxon>
        <taxon>Pseudomonadati</taxon>
        <taxon>Pseudomonadota</taxon>
        <taxon>Gammaproteobacteria</taxon>
        <taxon>Alteromonadales</taxon>
        <taxon>Alteromonadaceae</taxon>
        <taxon>Alteromonas/Salinimonas group</taxon>
        <taxon>Alteromonas</taxon>
    </lineage>
</organism>
<dbReference type="RefSeq" id="WP_265615968.1">
    <property type="nucleotide sequence ID" value="NZ_JAPFRD010000002.1"/>
</dbReference>
<dbReference type="Gene3D" id="3.40.50.20">
    <property type="match status" value="1"/>
</dbReference>
<comment type="caution">
    <text evidence="3">The sequence shown here is derived from an EMBL/GenBank/DDBJ whole genome shotgun (WGS) entry which is preliminary data.</text>
</comment>
<feature type="domain" description="ATP-grasp" evidence="2">
    <location>
        <begin position="121"/>
        <end position="308"/>
    </location>
</feature>
<accession>A0ABT3P3C9</accession>
<name>A0ABT3P3C9_9ALTE</name>
<dbReference type="InterPro" id="IPR013815">
    <property type="entry name" value="ATP_grasp_subdomain_1"/>
</dbReference>
<keyword evidence="4" id="KW-1185">Reference proteome</keyword>
<dbReference type="EMBL" id="JAPFRD010000002">
    <property type="protein sequence ID" value="MCW8107270.1"/>
    <property type="molecule type" value="Genomic_DNA"/>
</dbReference>
<dbReference type="SUPFAM" id="SSF56059">
    <property type="entry name" value="Glutathione synthetase ATP-binding domain-like"/>
    <property type="match status" value="1"/>
</dbReference>
<evidence type="ECO:0000259" key="2">
    <source>
        <dbReference type="PROSITE" id="PS50975"/>
    </source>
</evidence>
<dbReference type="Gene3D" id="3.30.470.20">
    <property type="entry name" value="ATP-grasp fold, B domain"/>
    <property type="match status" value="1"/>
</dbReference>
<dbReference type="Pfam" id="PF15632">
    <property type="entry name" value="ATPgrasp_Ter"/>
    <property type="match status" value="1"/>
</dbReference>
<dbReference type="Gene3D" id="3.30.1490.20">
    <property type="entry name" value="ATP-grasp fold, A domain"/>
    <property type="match status" value="1"/>
</dbReference>
<dbReference type="PROSITE" id="PS50975">
    <property type="entry name" value="ATP_GRASP"/>
    <property type="match status" value="1"/>
</dbReference>
<dbReference type="PROSITE" id="PS00867">
    <property type="entry name" value="CPSASE_2"/>
    <property type="match status" value="1"/>
</dbReference>
<dbReference type="InterPro" id="IPR005479">
    <property type="entry name" value="CPAse_ATP-bd"/>
</dbReference>
<evidence type="ECO:0000256" key="1">
    <source>
        <dbReference type="PROSITE-ProRule" id="PRU00409"/>
    </source>
</evidence>
<sequence length="386" mass="44129">MEKKSILIFDAQQRSALAATRSLGKRDDAIVYTTDSSSDSLAGSSKYSKEYLQSPDPVEDTGEFILWLKNIIETKKIDFLLPVTEVSSRTLLENYQHFNTVKLPFADLETVLQLSDKNRLVELADSLDVPVPTSIVCGNAEEALKQPITFPCVLKPSLSKVLVDQRWVSTQVHIVHTQTQMEQALQHSYFRFPFMVQQYIDGQGAGIFCYYQKGEPKAYFAHKRIREKPPSGGVSVLSESVEVHPIMKEHATRLLDSVKWHGVAMVEFKVDDQGTPYLMEINTRLWGSLQLAIDAGVNFPHLLLDGEYGVLAEQSHFKVGVQLRWLLGDLDNLYLNLKDRNQTLPAKIFHMFNFFTPKFVHRKHEINRLEDLGPFKYELKKYFSRS</sequence>
<gene>
    <name evidence="3" type="ORF">OPS25_01965</name>
</gene>
<evidence type="ECO:0000313" key="3">
    <source>
        <dbReference type="EMBL" id="MCW8107270.1"/>
    </source>
</evidence>
<keyword evidence="1" id="KW-0547">Nucleotide-binding</keyword>
<protein>
    <submittedName>
        <fullName evidence="3">ATP-grasp domain-containing protein</fullName>
    </submittedName>
</protein>
<evidence type="ECO:0000313" key="4">
    <source>
        <dbReference type="Proteomes" id="UP001142810"/>
    </source>
</evidence>
<reference evidence="3" key="1">
    <citation type="submission" date="2022-11" db="EMBL/GenBank/DDBJ databases">
        <title>Alteromonas sp. nov., isolated from sea water of the Qingdao.</title>
        <authorList>
            <person name="Wang Q."/>
        </authorList>
    </citation>
    <scope>NUCLEOTIDE SEQUENCE</scope>
    <source>
        <strain evidence="3">ASW11-7</strain>
    </source>
</reference>
<dbReference type="Proteomes" id="UP001142810">
    <property type="component" value="Unassembled WGS sequence"/>
</dbReference>
<dbReference type="InterPro" id="IPR011761">
    <property type="entry name" value="ATP-grasp"/>
</dbReference>
<keyword evidence="1" id="KW-0067">ATP-binding</keyword>